<dbReference type="Proteomes" id="UP000245207">
    <property type="component" value="Unassembled WGS sequence"/>
</dbReference>
<evidence type="ECO:0000313" key="5">
    <source>
        <dbReference type="EMBL" id="PWA37731.1"/>
    </source>
</evidence>
<dbReference type="Pfam" id="PF01535">
    <property type="entry name" value="PPR"/>
    <property type="match status" value="2"/>
</dbReference>
<protein>
    <submittedName>
        <fullName evidence="5">Pentatricopeptide repeat (PPR) superfamily protein</fullName>
    </submittedName>
</protein>
<dbReference type="OrthoDB" id="651467at2759"/>
<dbReference type="EMBL" id="PKPP01016426">
    <property type="protein sequence ID" value="PWA37731.1"/>
    <property type="molecule type" value="Genomic_DNA"/>
</dbReference>
<dbReference type="InterPro" id="IPR057440">
    <property type="entry name" value="At1g68980-like_TPR"/>
</dbReference>
<dbReference type="PROSITE" id="PS51375">
    <property type="entry name" value="PPR"/>
    <property type="match status" value="1"/>
</dbReference>
<keyword evidence="2" id="KW-0677">Repeat</keyword>
<evidence type="ECO:0000313" key="6">
    <source>
        <dbReference type="Proteomes" id="UP000245207"/>
    </source>
</evidence>
<dbReference type="InterPro" id="IPR002885">
    <property type="entry name" value="PPR_rpt"/>
</dbReference>
<dbReference type="AlphaFoldDB" id="A0A2U1KM04"/>
<evidence type="ECO:0000259" key="4">
    <source>
        <dbReference type="Pfam" id="PF25245"/>
    </source>
</evidence>
<dbReference type="NCBIfam" id="TIGR00756">
    <property type="entry name" value="PPR"/>
    <property type="match status" value="1"/>
</dbReference>
<dbReference type="STRING" id="35608.A0A2U1KM04"/>
<keyword evidence="6" id="KW-1185">Reference proteome</keyword>
<proteinExistence type="inferred from homology"/>
<dbReference type="PANTHER" id="PTHR46598:SF2">
    <property type="entry name" value="OS01G0788900 PROTEIN"/>
    <property type="match status" value="1"/>
</dbReference>
<dbReference type="Gene3D" id="1.25.40.10">
    <property type="entry name" value="Tetratricopeptide repeat domain"/>
    <property type="match status" value="2"/>
</dbReference>
<dbReference type="Pfam" id="PF25245">
    <property type="entry name" value="TPR_At1g68980"/>
    <property type="match status" value="1"/>
</dbReference>
<feature type="domain" description="At1g68980-like TPR repeats" evidence="4">
    <location>
        <begin position="60"/>
        <end position="220"/>
    </location>
</feature>
<organism evidence="5 6">
    <name type="scientific">Artemisia annua</name>
    <name type="common">Sweet wormwood</name>
    <dbReference type="NCBI Taxonomy" id="35608"/>
    <lineage>
        <taxon>Eukaryota</taxon>
        <taxon>Viridiplantae</taxon>
        <taxon>Streptophyta</taxon>
        <taxon>Embryophyta</taxon>
        <taxon>Tracheophyta</taxon>
        <taxon>Spermatophyta</taxon>
        <taxon>Magnoliopsida</taxon>
        <taxon>eudicotyledons</taxon>
        <taxon>Gunneridae</taxon>
        <taxon>Pentapetalae</taxon>
        <taxon>asterids</taxon>
        <taxon>campanulids</taxon>
        <taxon>Asterales</taxon>
        <taxon>Asteraceae</taxon>
        <taxon>Asteroideae</taxon>
        <taxon>Anthemideae</taxon>
        <taxon>Artemisiinae</taxon>
        <taxon>Artemisia</taxon>
    </lineage>
</organism>
<gene>
    <name evidence="5" type="ORF">CTI12_AA587720</name>
</gene>
<sequence>MLKRRFLNIVLRTFSSESQTPSPPSIYSFLKPSIFSPKPISKHPLNPLPNPNTHIQTPPNPNLETTIQSHLQQDNLNEAWKTFKTLSSSSKSKSESLVLSKDVVNLLIIKLCVVKNDAHNLKRAFASLMFVLENDPFLLEYKTVEVFLSSVKVSCGSTNVGAPAFALVKCMFKNRFFVPFSIWGDVLVEISRVTGRFRDFFEVFNENCRVAKEEKMEVLKPSLSACNAALEGCCYEIESVTDAQKVIETMSVLGVHPDETSFGCLAYLYAVKGLKNKIAELEDLVCRFGFSDKSVFFSKLVSGYVKSGNLESVSSTMLTNLRELDGKGLNFSQETYGEIVKGYIDHGSIKDLASLIHEAQKLESKSILVENSVGYGIVNACVNLGLLEKAHGVLDEMNAQGGSVGLGVYVSILKAYGKEKRTAEAAQLVSEMCSLGLEPMFGRLLILLNRCYVPIVAVKNFSVGFSPFFRKTMKKKAKNTEV</sequence>
<evidence type="ECO:0000256" key="1">
    <source>
        <dbReference type="ARBA" id="ARBA00007626"/>
    </source>
</evidence>
<accession>A0A2U1KM04</accession>
<feature type="repeat" description="PPR" evidence="3">
    <location>
        <begin position="405"/>
        <end position="439"/>
    </location>
</feature>
<evidence type="ECO:0000256" key="3">
    <source>
        <dbReference type="PROSITE-ProRule" id="PRU00708"/>
    </source>
</evidence>
<comment type="caution">
    <text evidence="5">The sequence shown here is derived from an EMBL/GenBank/DDBJ whole genome shotgun (WGS) entry which is preliminary data.</text>
</comment>
<dbReference type="InterPro" id="IPR011990">
    <property type="entry name" value="TPR-like_helical_dom_sf"/>
</dbReference>
<evidence type="ECO:0000256" key="2">
    <source>
        <dbReference type="ARBA" id="ARBA00022737"/>
    </source>
</evidence>
<dbReference type="PANTHER" id="PTHR46598">
    <property type="entry name" value="BNAC05G43320D PROTEIN"/>
    <property type="match status" value="1"/>
</dbReference>
<comment type="similarity">
    <text evidence="1">Belongs to the PPR family. P subfamily.</text>
</comment>
<reference evidence="5 6" key="1">
    <citation type="journal article" date="2018" name="Mol. Plant">
        <title>The genome of Artemisia annua provides insight into the evolution of Asteraceae family and artemisinin biosynthesis.</title>
        <authorList>
            <person name="Shen Q."/>
            <person name="Zhang L."/>
            <person name="Liao Z."/>
            <person name="Wang S."/>
            <person name="Yan T."/>
            <person name="Shi P."/>
            <person name="Liu M."/>
            <person name="Fu X."/>
            <person name="Pan Q."/>
            <person name="Wang Y."/>
            <person name="Lv Z."/>
            <person name="Lu X."/>
            <person name="Zhang F."/>
            <person name="Jiang W."/>
            <person name="Ma Y."/>
            <person name="Chen M."/>
            <person name="Hao X."/>
            <person name="Li L."/>
            <person name="Tang Y."/>
            <person name="Lv G."/>
            <person name="Zhou Y."/>
            <person name="Sun X."/>
            <person name="Brodelius P.E."/>
            <person name="Rose J.K.C."/>
            <person name="Tang K."/>
        </authorList>
    </citation>
    <scope>NUCLEOTIDE SEQUENCE [LARGE SCALE GENOMIC DNA]</scope>
    <source>
        <strain evidence="6">cv. Huhao1</strain>
        <tissue evidence="5">Leaf</tissue>
    </source>
</reference>
<name>A0A2U1KM04_ARTAN</name>